<evidence type="ECO:0000256" key="1">
    <source>
        <dbReference type="ARBA" id="ARBA00023098"/>
    </source>
</evidence>
<dbReference type="AlphaFoldDB" id="X1KEM5"/>
<dbReference type="GO" id="GO:0006629">
    <property type="term" value="P:lipid metabolic process"/>
    <property type="evidence" value="ECO:0007669"/>
    <property type="project" value="UniProtKB-KW"/>
</dbReference>
<dbReference type="Gene3D" id="3.40.1090.10">
    <property type="entry name" value="Cytosolic phospholipase A2 catalytic domain"/>
    <property type="match status" value="1"/>
</dbReference>
<dbReference type="PANTHER" id="PTHR46394">
    <property type="entry name" value="ANNEXIN"/>
    <property type="match status" value="1"/>
</dbReference>
<keyword evidence="1" id="KW-0443">Lipid metabolism</keyword>
<reference evidence="3" key="1">
    <citation type="journal article" date="2014" name="Front. Microbiol.">
        <title>High frequency of phylogenetically diverse reductive dehalogenase-homologous genes in deep subseafloor sedimentary metagenomes.</title>
        <authorList>
            <person name="Kawai M."/>
            <person name="Futagami T."/>
            <person name="Toyoda A."/>
            <person name="Takaki Y."/>
            <person name="Nishi S."/>
            <person name="Hori S."/>
            <person name="Arai W."/>
            <person name="Tsubouchi T."/>
            <person name="Morono Y."/>
            <person name="Uchiyama I."/>
            <person name="Ito T."/>
            <person name="Fujiyama A."/>
            <person name="Inagaki F."/>
            <person name="Takami H."/>
        </authorList>
    </citation>
    <scope>NUCLEOTIDE SEQUENCE</scope>
    <source>
        <strain evidence="3">Expedition CK06-06</strain>
    </source>
</reference>
<dbReference type="Pfam" id="PF01734">
    <property type="entry name" value="Patatin"/>
    <property type="match status" value="1"/>
</dbReference>
<accession>X1KEM5</accession>
<dbReference type="InterPro" id="IPR016035">
    <property type="entry name" value="Acyl_Trfase/lysoPLipase"/>
</dbReference>
<feature type="non-terminal residue" evidence="3">
    <location>
        <position position="148"/>
    </location>
</feature>
<dbReference type="PANTHER" id="PTHR46394:SF1">
    <property type="entry name" value="PNPLA DOMAIN-CONTAINING PROTEIN"/>
    <property type="match status" value="1"/>
</dbReference>
<protein>
    <recommendedName>
        <fullName evidence="2">PNPLA domain-containing protein</fullName>
    </recommendedName>
</protein>
<sequence>MDIINFLDFPCIVKIIYGINKEFGLCSGNKFYKWISNFIKEKTGNPNSTFKDVYIQKEDKGFRDMYFIGTNLSTGFAEVFSYKHTPTKSVADAVRISMSYPIVFTAKKNSRGDVYVDGGLLNNYPIRLFDRKKYITSAGYFEEPEYYK</sequence>
<evidence type="ECO:0000313" key="3">
    <source>
        <dbReference type="EMBL" id="GAH80513.1"/>
    </source>
</evidence>
<name>X1KEM5_9ZZZZ</name>
<dbReference type="EMBL" id="BARU01044711">
    <property type="protein sequence ID" value="GAH80513.1"/>
    <property type="molecule type" value="Genomic_DNA"/>
</dbReference>
<dbReference type="SUPFAM" id="SSF52151">
    <property type="entry name" value="FabD/lysophospholipase-like"/>
    <property type="match status" value="1"/>
</dbReference>
<organism evidence="3">
    <name type="scientific">marine sediment metagenome</name>
    <dbReference type="NCBI Taxonomy" id="412755"/>
    <lineage>
        <taxon>unclassified sequences</taxon>
        <taxon>metagenomes</taxon>
        <taxon>ecological metagenomes</taxon>
    </lineage>
</organism>
<dbReference type="InterPro" id="IPR052580">
    <property type="entry name" value="Lipid_Hydrolase"/>
</dbReference>
<proteinExistence type="predicted"/>
<feature type="domain" description="PNPLA" evidence="2">
    <location>
        <begin position="1"/>
        <end position="130"/>
    </location>
</feature>
<gene>
    <name evidence="3" type="ORF">S03H2_68098</name>
</gene>
<comment type="caution">
    <text evidence="3">The sequence shown here is derived from an EMBL/GenBank/DDBJ whole genome shotgun (WGS) entry which is preliminary data.</text>
</comment>
<dbReference type="InterPro" id="IPR002641">
    <property type="entry name" value="PNPLA_dom"/>
</dbReference>
<evidence type="ECO:0000259" key="2">
    <source>
        <dbReference type="PROSITE" id="PS51635"/>
    </source>
</evidence>
<dbReference type="PROSITE" id="PS51635">
    <property type="entry name" value="PNPLA"/>
    <property type="match status" value="1"/>
</dbReference>